<protein>
    <recommendedName>
        <fullName evidence="1">Chitin-binding type-2 domain-containing protein</fullName>
    </recommendedName>
</protein>
<reference evidence="2" key="1">
    <citation type="submission" date="2021-03" db="EMBL/GenBank/DDBJ databases">
        <title>Chromosome level genome of the anhydrobiotic midge Polypedilum vanderplanki.</title>
        <authorList>
            <person name="Yoshida Y."/>
            <person name="Kikawada T."/>
            <person name="Gusev O."/>
        </authorList>
    </citation>
    <scope>NUCLEOTIDE SEQUENCE</scope>
    <source>
        <strain evidence="2">NIAS01</strain>
        <tissue evidence="2">Whole body or cell culture</tissue>
    </source>
</reference>
<evidence type="ECO:0000313" key="2">
    <source>
        <dbReference type="EMBL" id="KAG5667903.1"/>
    </source>
</evidence>
<dbReference type="GO" id="GO:0008061">
    <property type="term" value="F:chitin binding"/>
    <property type="evidence" value="ECO:0007669"/>
    <property type="project" value="InterPro"/>
</dbReference>
<organism evidence="2 3">
    <name type="scientific">Polypedilum vanderplanki</name>
    <name type="common">Sleeping chironomid midge</name>
    <dbReference type="NCBI Taxonomy" id="319348"/>
    <lineage>
        <taxon>Eukaryota</taxon>
        <taxon>Metazoa</taxon>
        <taxon>Ecdysozoa</taxon>
        <taxon>Arthropoda</taxon>
        <taxon>Hexapoda</taxon>
        <taxon>Insecta</taxon>
        <taxon>Pterygota</taxon>
        <taxon>Neoptera</taxon>
        <taxon>Endopterygota</taxon>
        <taxon>Diptera</taxon>
        <taxon>Nematocera</taxon>
        <taxon>Chironomoidea</taxon>
        <taxon>Chironomidae</taxon>
        <taxon>Chironominae</taxon>
        <taxon>Polypedilum</taxon>
        <taxon>Polypedilum</taxon>
    </lineage>
</organism>
<dbReference type="SUPFAM" id="SSF57625">
    <property type="entry name" value="Invertebrate chitin-binding proteins"/>
    <property type="match status" value="1"/>
</dbReference>
<name>A0A9J6BE57_POLVA</name>
<dbReference type="AlphaFoldDB" id="A0A9J6BE57"/>
<dbReference type="PROSITE" id="PS50940">
    <property type="entry name" value="CHIT_BIND_II"/>
    <property type="match status" value="1"/>
</dbReference>
<gene>
    <name evidence="2" type="ORF">PVAND_015868</name>
</gene>
<dbReference type="Proteomes" id="UP001107558">
    <property type="component" value="Chromosome 4"/>
</dbReference>
<dbReference type="Gene3D" id="2.170.140.10">
    <property type="entry name" value="Chitin binding domain"/>
    <property type="match status" value="1"/>
</dbReference>
<proteinExistence type="predicted"/>
<dbReference type="OrthoDB" id="8194732at2759"/>
<dbReference type="Pfam" id="PF01607">
    <property type="entry name" value="CBM_14"/>
    <property type="match status" value="1"/>
</dbReference>
<dbReference type="EMBL" id="JADBJN010000004">
    <property type="protein sequence ID" value="KAG5667903.1"/>
    <property type="molecule type" value="Genomic_DNA"/>
</dbReference>
<dbReference type="InterPro" id="IPR036508">
    <property type="entry name" value="Chitin-bd_dom_sf"/>
</dbReference>
<comment type="caution">
    <text evidence="2">The sequence shown here is derived from an EMBL/GenBank/DDBJ whole genome shotgun (WGS) entry which is preliminary data.</text>
</comment>
<accession>A0A9J6BE57</accession>
<dbReference type="GO" id="GO:0005576">
    <property type="term" value="C:extracellular region"/>
    <property type="evidence" value="ECO:0007669"/>
    <property type="project" value="InterPro"/>
</dbReference>
<sequence>MESKSEFEDEKIDEVKFLVHENDCEKFYMCNGDFKFEMLCPKIHDGKRLHFNQNLNVCDWPQAVKCH</sequence>
<evidence type="ECO:0000259" key="1">
    <source>
        <dbReference type="PROSITE" id="PS50940"/>
    </source>
</evidence>
<dbReference type="InterPro" id="IPR002557">
    <property type="entry name" value="Chitin-bd_dom"/>
</dbReference>
<evidence type="ECO:0000313" key="3">
    <source>
        <dbReference type="Proteomes" id="UP001107558"/>
    </source>
</evidence>
<feature type="domain" description="Chitin-binding type-2" evidence="1">
    <location>
        <begin position="4"/>
        <end position="67"/>
    </location>
</feature>
<keyword evidence="3" id="KW-1185">Reference proteome</keyword>